<evidence type="ECO:0000256" key="6">
    <source>
        <dbReference type="ARBA" id="ARBA00023163"/>
    </source>
</evidence>
<accession>A0A7K0DLZ1</accession>
<feature type="region of interest" description="Disordered" evidence="7">
    <location>
        <begin position="93"/>
        <end position="112"/>
    </location>
</feature>
<dbReference type="Pfam" id="PF04542">
    <property type="entry name" value="Sigma70_r2"/>
    <property type="match status" value="1"/>
</dbReference>
<dbReference type="Gene3D" id="1.10.1740.10">
    <property type="match status" value="1"/>
</dbReference>
<dbReference type="InterPro" id="IPR036388">
    <property type="entry name" value="WH-like_DNA-bd_sf"/>
</dbReference>
<name>A0A7K0DLZ1_9NOCA</name>
<evidence type="ECO:0000256" key="2">
    <source>
        <dbReference type="ARBA" id="ARBA00011344"/>
    </source>
</evidence>
<sequence>MDDTVPDDLHAVAQERRALMNLGYRLLGSVADAEDAVQETYLRWYKLTEAGRQEIESPMGWLMTTAGRVCLDMLGSARARRERYVGEWLPEPLPDPGRWTSHKPADDTTDPADQVTLDESVAMALLLVLEGMTPAERVAFVLHDVFQYRFTEIADIVGRSPGACRQLASSARRRVDTARVVDAPPQQRASLAGAFRAAWQTGDLAELVRLLDPQATAVTDGGGLVSASIEPIVGAPAVARFFLDVFGRQPDLLVEEALVNGEPGLVAHAAGEVLAVISLGVTDGRIDRIWVVRNPEKLAAWN</sequence>
<dbReference type="NCBIfam" id="TIGR02937">
    <property type="entry name" value="sigma70-ECF"/>
    <property type="match status" value="1"/>
</dbReference>
<dbReference type="InterPro" id="IPR013249">
    <property type="entry name" value="RNA_pol_sigma70_r4_t2"/>
</dbReference>
<dbReference type="SUPFAM" id="SSF88659">
    <property type="entry name" value="Sigma3 and sigma4 domains of RNA polymerase sigma factors"/>
    <property type="match status" value="1"/>
</dbReference>
<evidence type="ECO:0000313" key="11">
    <source>
        <dbReference type="Proteomes" id="UP000431401"/>
    </source>
</evidence>
<dbReference type="AlphaFoldDB" id="A0A7K0DLZ1"/>
<keyword evidence="11" id="KW-1185">Reference proteome</keyword>
<dbReference type="InterPro" id="IPR032710">
    <property type="entry name" value="NTF2-like_dom_sf"/>
</dbReference>
<dbReference type="PANTHER" id="PTHR30173">
    <property type="entry name" value="SIGMA 19 FACTOR"/>
    <property type="match status" value="1"/>
</dbReference>
<organism evidence="10 11">
    <name type="scientific">Nocardia aurantia</name>
    <dbReference type="NCBI Taxonomy" id="2585199"/>
    <lineage>
        <taxon>Bacteria</taxon>
        <taxon>Bacillati</taxon>
        <taxon>Actinomycetota</taxon>
        <taxon>Actinomycetes</taxon>
        <taxon>Mycobacteriales</taxon>
        <taxon>Nocardiaceae</taxon>
        <taxon>Nocardia</taxon>
    </lineage>
</organism>
<comment type="subunit">
    <text evidence="2">Interacts transiently with the RNA polymerase catalytic core formed by RpoA, RpoB, RpoC and RpoZ (2 alpha, 1 beta, 1 beta' and 1 omega subunit) to form the RNA polymerase holoenzyme that can initiate transcription.</text>
</comment>
<keyword evidence="5" id="KW-0238">DNA-binding</keyword>
<evidence type="ECO:0000259" key="8">
    <source>
        <dbReference type="Pfam" id="PF04542"/>
    </source>
</evidence>
<feature type="domain" description="RNA polymerase sigma-70 region 2" evidence="8">
    <location>
        <begin position="12"/>
        <end position="78"/>
    </location>
</feature>
<keyword evidence="6" id="KW-0804">Transcription</keyword>
<reference evidence="10 11" key="1">
    <citation type="submission" date="2019-10" db="EMBL/GenBank/DDBJ databases">
        <title>Nocardia macrotermitis sp. nov. and Nocardia aurantia sp. nov., isolated from the gut of fungus growing-termite Macrotermes natalensis.</title>
        <authorList>
            <person name="Benndorf R."/>
            <person name="Schwitalla J."/>
            <person name="Martin K."/>
            <person name="De Beer W."/>
            <person name="Kaster A.-K."/>
            <person name="Vollmers J."/>
            <person name="Poulsen M."/>
            <person name="Beemelmanns C."/>
        </authorList>
    </citation>
    <scope>NUCLEOTIDE SEQUENCE [LARGE SCALE GENOMIC DNA]</scope>
    <source>
        <strain evidence="10 11">RB56</strain>
    </source>
</reference>
<dbReference type="EMBL" id="WEGI01000004">
    <property type="protein sequence ID" value="MQY26701.1"/>
    <property type="molecule type" value="Genomic_DNA"/>
</dbReference>
<evidence type="ECO:0000256" key="1">
    <source>
        <dbReference type="ARBA" id="ARBA00010641"/>
    </source>
</evidence>
<dbReference type="InterPro" id="IPR014284">
    <property type="entry name" value="RNA_pol_sigma-70_dom"/>
</dbReference>
<dbReference type="SUPFAM" id="SSF54427">
    <property type="entry name" value="NTF2-like"/>
    <property type="match status" value="1"/>
</dbReference>
<evidence type="ECO:0000313" key="10">
    <source>
        <dbReference type="EMBL" id="MQY26701.1"/>
    </source>
</evidence>
<keyword evidence="4" id="KW-0731">Sigma factor</keyword>
<dbReference type="NCBIfam" id="NF007214">
    <property type="entry name" value="PRK09636.1"/>
    <property type="match status" value="1"/>
</dbReference>
<evidence type="ECO:0000256" key="3">
    <source>
        <dbReference type="ARBA" id="ARBA00023015"/>
    </source>
</evidence>
<dbReference type="GO" id="GO:0016987">
    <property type="term" value="F:sigma factor activity"/>
    <property type="evidence" value="ECO:0007669"/>
    <property type="project" value="UniProtKB-KW"/>
</dbReference>
<dbReference type="Gene3D" id="3.10.450.50">
    <property type="match status" value="1"/>
</dbReference>
<gene>
    <name evidence="10" type="primary">sigJ_5</name>
    <name evidence="10" type="ORF">NRB56_22730</name>
</gene>
<dbReference type="Pfam" id="PF08281">
    <property type="entry name" value="Sigma70_r4_2"/>
    <property type="match status" value="1"/>
</dbReference>
<dbReference type="SUPFAM" id="SSF88946">
    <property type="entry name" value="Sigma2 domain of RNA polymerase sigma factors"/>
    <property type="match status" value="1"/>
</dbReference>
<comment type="caution">
    <text evidence="10">The sequence shown here is derived from an EMBL/GenBank/DDBJ whole genome shotgun (WGS) entry which is preliminary data.</text>
</comment>
<dbReference type="Proteomes" id="UP000431401">
    <property type="component" value="Unassembled WGS sequence"/>
</dbReference>
<dbReference type="GO" id="GO:0003677">
    <property type="term" value="F:DNA binding"/>
    <property type="evidence" value="ECO:0007669"/>
    <property type="project" value="UniProtKB-KW"/>
</dbReference>
<dbReference type="GO" id="GO:0006352">
    <property type="term" value="P:DNA-templated transcription initiation"/>
    <property type="evidence" value="ECO:0007669"/>
    <property type="project" value="InterPro"/>
</dbReference>
<dbReference type="InterPro" id="IPR013324">
    <property type="entry name" value="RNA_pol_sigma_r3/r4-like"/>
</dbReference>
<dbReference type="InterPro" id="IPR013325">
    <property type="entry name" value="RNA_pol_sigma_r2"/>
</dbReference>
<evidence type="ECO:0000256" key="7">
    <source>
        <dbReference type="SAM" id="MobiDB-lite"/>
    </source>
</evidence>
<dbReference type="PANTHER" id="PTHR30173:SF43">
    <property type="entry name" value="ECF RNA POLYMERASE SIGMA FACTOR SIGI-RELATED"/>
    <property type="match status" value="1"/>
</dbReference>
<comment type="similarity">
    <text evidence="1">Belongs to the sigma-70 factor family. ECF subfamily.</text>
</comment>
<evidence type="ECO:0000256" key="5">
    <source>
        <dbReference type="ARBA" id="ARBA00023125"/>
    </source>
</evidence>
<evidence type="ECO:0000259" key="9">
    <source>
        <dbReference type="Pfam" id="PF08281"/>
    </source>
</evidence>
<evidence type="ECO:0000256" key="4">
    <source>
        <dbReference type="ARBA" id="ARBA00023082"/>
    </source>
</evidence>
<dbReference type="InterPro" id="IPR007627">
    <property type="entry name" value="RNA_pol_sigma70_r2"/>
</dbReference>
<dbReference type="Gene3D" id="1.10.10.10">
    <property type="entry name" value="Winged helix-like DNA-binding domain superfamily/Winged helix DNA-binding domain"/>
    <property type="match status" value="1"/>
</dbReference>
<keyword evidence="3" id="KW-0805">Transcription regulation</keyword>
<feature type="domain" description="RNA polymerase sigma factor 70 region 4 type 2" evidence="9">
    <location>
        <begin position="123"/>
        <end position="174"/>
    </location>
</feature>
<proteinExistence type="inferred from homology"/>
<dbReference type="InterPro" id="IPR052704">
    <property type="entry name" value="ECF_Sigma-70_Domain"/>
</dbReference>
<protein>
    <submittedName>
        <fullName evidence="10">ECF RNA polymerase sigma factor SigJ</fullName>
    </submittedName>
</protein>